<accession>A0A7K4SY65</accession>
<feature type="region of interest" description="Disordered" evidence="5">
    <location>
        <begin position="1"/>
        <end position="22"/>
    </location>
</feature>
<proteinExistence type="inferred from homology"/>
<gene>
    <name evidence="6" type="primary">Fsip1</name>
    <name evidence="6" type="ORF">BURBIS_R11524</name>
</gene>
<sequence>MDITRGSLDKISRPASSSRAYPHCRSLNTSMELLTPEPCLTKIDSPVSLAGSHQRSNLEDCCPQENKGDDREKSDVKEVRTDQQTTVESTIFVLQKCILNPIELSGCMSNSDSGDDSTETQTLKFCEPSQGKISNAKAANSSNLEYSEETDVDPQIEAAIKKMNKLDTILAKKCFKEKAIKQQGKEMRAKLWEELQSVTTTGSHEEIENTKLFLALISSWQYTADPSHAKEDEICTSVFHTQINPEDYDCHETQQNQDYPSELETNEFLNQAEKMHSKRKNNQDFIKKNIELAKDSGNQFVILEGERKRLIELLKDTEDGIEWQGLKEDVSGWLAPGEGYTPEPMEFHHLNEIDIKLQVLLSDGDFSVISSSCSKPPSQIYQESLVYANRSLEAVPGEKVLRDNKEQRDQQNRLKEIDHQLKSLEENLTEEQMGLSEEQLKTLLEECMQPQRTISNVTMPKSQESLSCGLSPPCYTSQDSTLRSTSTLSKMLVEDHIVGMLTAQEKAGLEDKSLCVNAENEIPGYYISKALADSHLSKDSLAQTEEPDDLEGLQNMGDKSITEGYFMSRALNTKRLKKPSFLGEPLYCISMNNEPSTEADILSIPLQTKGGETLNNP</sequence>
<feature type="compositionally biased region" description="Basic and acidic residues" evidence="5">
    <location>
        <begin position="66"/>
        <end position="81"/>
    </location>
</feature>
<keyword evidence="3 4" id="KW-0175">Coiled coil</keyword>
<protein>
    <recommendedName>
        <fullName evidence="2">Fibrous sheath-interacting protein 1</fullName>
    </recommendedName>
</protein>
<evidence type="ECO:0000256" key="5">
    <source>
        <dbReference type="SAM" id="MobiDB-lite"/>
    </source>
</evidence>
<evidence type="ECO:0000256" key="4">
    <source>
        <dbReference type="SAM" id="Coils"/>
    </source>
</evidence>
<keyword evidence="7" id="KW-1185">Reference proteome</keyword>
<dbReference type="EMBL" id="VYXH01004879">
    <property type="protein sequence ID" value="NWQ89989.1"/>
    <property type="molecule type" value="Genomic_DNA"/>
</dbReference>
<evidence type="ECO:0000256" key="3">
    <source>
        <dbReference type="ARBA" id="ARBA00023054"/>
    </source>
</evidence>
<feature type="coiled-coil region" evidence="4">
    <location>
        <begin position="407"/>
        <end position="441"/>
    </location>
</feature>
<comment type="similarity">
    <text evidence="1">Belongs to the FSIP1 family.</text>
</comment>
<evidence type="ECO:0000313" key="7">
    <source>
        <dbReference type="Proteomes" id="UP000574691"/>
    </source>
</evidence>
<dbReference type="InterPro" id="IPR026246">
    <property type="entry name" value="Fsip1"/>
</dbReference>
<name>A0A7K4SY65_9CHAR</name>
<feature type="region of interest" description="Disordered" evidence="5">
    <location>
        <begin position="50"/>
        <end position="82"/>
    </location>
</feature>
<dbReference type="AlphaFoldDB" id="A0A7K4SY65"/>
<evidence type="ECO:0000313" key="6">
    <source>
        <dbReference type="EMBL" id="NWQ89989.1"/>
    </source>
</evidence>
<organism evidence="6 7">
    <name type="scientific">Burhinus bistriatus</name>
    <dbReference type="NCBI Taxonomy" id="240201"/>
    <lineage>
        <taxon>Eukaryota</taxon>
        <taxon>Metazoa</taxon>
        <taxon>Chordata</taxon>
        <taxon>Craniata</taxon>
        <taxon>Vertebrata</taxon>
        <taxon>Euteleostomi</taxon>
        <taxon>Archelosauria</taxon>
        <taxon>Archosauria</taxon>
        <taxon>Dinosauria</taxon>
        <taxon>Saurischia</taxon>
        <taxon>Theropoda</taxon>
        <taxon>Coelurosauria</taxon>
        <taxon>Aves</taxon>
        <taxon>Neognathae</taxon>
        <taxon>Neoaves</taxon>
        <taxon>Charadriiformes</taxon>
        <taxon>Burhinidae</taxon>
        <taxon>Burhinus</taxon>
    </lineage>
</organism>
<feature type="non-terminal residue" evidence="6">
    <location>
        <position position="1"/>
    </location>
</feature>
<dbReference type="Proteomes" id="UP000574691">
    <property type="component" value="Unassembled WGS sequence"/>
</dbReference>
<dbReference type="PRINTS" id="PR02075">
    <property type="entry name" value="FIBSHEATHIP1"/>
</dbReference>
<comment type="caution">
    <text evidence="6">The sequence shown here is derived from an EMBL/GenBank/DDBJ whole genome shotgun (WGS) entry which is preliminary data.</text>
</comment>
<evidence type="ECO:0000256" key="1">
    <source>
        <dbReference type="ARBA" id="ARBA00010495"/>
    </source>
</evidence>
<feature type="non-terminal residue" evidence="6">
    <location>
        <position position="617"/>
    </location>
</feature>
<reference evidence="6 7" key="1">
    <citation type="submission" date="2019-09" db="EMBL/GenBank/DDBJ databases">
        <title>Bird 10,000 Genomes (B10K) Project - Family phase.</title>
        <authorList>
            <person name="Zhang G."/>
        </authorList>
    </citation>
    <scope>NUCLEOTIDE SEQUENCE [LARGE SCALE GENOMIC DNA]</scope>
    <source>
        <strain evidence="6">B10K-DU-001-64</strain>
        <tissue evidence="6">Muscle</tissue>
    </source>
</reference>
<dbReference type="PANTHER" id="PTHR22012">
    <property type="entry name" value="FIBROUS SHEATH INTERACTING PROTEIN 1"/>
    <property type="match status" value="1"/>
</dbReference>
<evidence type="ECO:0000256" key="2">
    <source>
        <dbReference type="ARBA" id="ARBA00019480"/>
    </source>
</evidence>
<dbReference type="Pfam" id="PF15554">
    <property type="entry name" value="FSIP1"/>
    <property type="match status" value="1"/>
</dbReference>
<dbReference type="PANTHER" id="PTHR22012:SF2">
    <property type="entry name" value="FIBROUS SHEATH-INTERACTING PROTEIN 1"/>
    <property type="match status" value="1"/>
</dbReference>